<dbReference type="InterPro" id="IPR010994">
    <property type="entry name" value="RuvA_2-like"/>
</dbReference>
<feature type="domain" description="Helix-hairpin-helix DNA-binding motif class 1" evidence="1">
    <location>
        <begin position="123"/>
        <end position="142"/>
    </location>
</feature>
<sequence length="177" mass="19466">MKRPGALLILVFLLALLSCLGGGYSLFRIESKASAETPARQVQEGRLMTTLQPRDITGQTYEVLQPMDPAKVEAFLDRVRSENSTLYTSGKKSGAKKGRKKKKGSAKAAAFTGVLDINTATAEMLSQIKGLGKKTAENIVKYRVDNGPYKKAEDIMKVKRIGQKLFDKIKDKIKVTD</sequence>
<dbReference type="NCBIfam" id="TIGR00426">
    <property type="entry name" value="competence protein ComEA helix-hairpin-helix repeat region"/>
    <property type="match status" value="1"/>
</dbReference>
<evidence type="ECO:0000313" key="3">
    <source>
        <dbReference type="Proteomes" id="UP000233256"/>
    </source>
</evidence>
<evidence type="ECO:0000313" key="2">
    <source>
        <dbReference type="EMBL" id="PKK91702.1"/>
    </source>
</evidence>
<dbReference type="GO" id="GO:0015627">
    <property type="term" value="C:type II protein secretion system complex"/>
    <property type="evidence" value="ECO:0007669"/>
    <property type="project" value="TreeGrafter"/>
</dbReference>
<dbReference type="Proteomes" id="UP000233256">
    <property type="component" value="Unassembled WGS sequence"/>
</dbReference>
<reference evidence="2 3" key="1">
    <citation type="journal article" date="2017" name="ISME J.">
        <title>Potential for microbial H2 and metal transformations associated with novel bacteria and archaea in deep terrestrial subsurface sediments.</title>
        <authorList>
            <person name="Hernsdorf A.W."/>
            <person name="Amano Y."/>
            <person name="Miyakawa K."/>
            <person name="Ise K."/>
            <person name="Suzuki Y."/>
            <person name="Anantharaman K."/>
            <person name="Probst A."/>
            <person name="Burstein D."/>
            <person name="Thomas B.C."/>
            <person name="Banfield J.F."/>
        </authorList>
    </citation>
    <scope>NUCLEOTIDE SEQUENCE [LARGE SCALE GENOMIC DNA]</scope>
    <source>
        <strain evidence="2">HGW-Wallbacteria-1</strain>
    </source>
</reference>
<comment type="caution">
    <text evidence="2">The sequence shown here is derived from an EMBL/GenBank/DDBJ whole genome shotgun (WGS) entry which is preliminary data.</text>
</comment>
<protein>
    <recommendedName>
        <fullName evidence="1">Helix-hairpin-helix DNA-binding motif class 1 domain-containing protein</fullName>
    </recommendedName>
</protein>
<dbReference type="AlphaFoldDB" id="A0A2N1PTU9"/>
<dbReference type="InterPro" id="IPR003583">
    <property type="entry name" value="Hlx-hairpin-Hlx_DNA-bd_motif"/>
</dbReference>
<dbReference type="SMART" id="SM00278">
    <property type="entry name" value="HhH1"/>
    <property type="match status" value="2"/>
</dbReference>
<dbReference type="GO" id="GO:0015628">
    <property type="term" value="P:protein secretion by the type II secretion system"/>
    <property type="evidence" value="ECO:0007669"/>
    <property type="project" value="TreeGrafter"/>
</dbReference>
<dbReference type="GO" id="GO:0006281">
    <property type="term" value="P:DNA repair"/>
    <property type="evidence" value="ECO:0007669"/>
    <property type="project" value="InterPro"/>
</dbReference>
<proteinExistence type="predicted"/>
<dbReference type="InterPro" id="IPR051675">
    <property type="entry name" value="Endo/Exo/Phosphatase_dom_1"/>
</dbReference>
<feature type="domain" description="Helix-hairpin-helix DNA-binding motif class 1" evidence="1">
    <location>
        <begin position="153"/>
        <end position="172"/>
    </location>
</feature>
<dbReference type="InterPro" id="IPR004509">
    <property type="entry name" value="Competence_ComEA_HhH"/>
</dbReference>
<dbReference type="Gene3D" id="1.10.150.280">
    <property type="entry name" value="AF1531-like domain"/>
    <property type="match status" value="1"/>
</dbReference>
<dbReference type="PANTHER" id="PTHR21180:SF32">
    <property type="entry name" value="ENDONUCLEASE_EXONUCLEASE_PHOSPHATASE FAMILY DOMAIN-CONTAINING PROTEIN 1"/>
    <property type="match status" value="1"/>
</dbReference>
<gene>
    <name evidence="2" type="ORF">CVV64_03295</name>
</gene>
<accession>A0A2N1PTU9</accession>
<dbReference type="PANTHER" id="PTHR21180">
    <property type="entry name" value="ENDONUCLEASE/EXONUCLEASE/PHOSPHATASE FAMILY DOMAIN-CONTAINING PROTEIN 1"/>
    <property type="match status" value="1"/>
</dbReference>
<dbReference type="Pfam" id="PF12836">
    <property type="entry name" value="HHH_3"/>
    <property type="match status" value="1"/>
</dbReference>
<dbReference type="SUPFAM" id="SSF47781">
    <property type="entry name" value="RuvA domain 2-like"/>
    <property type="match status" value="1"/>
</dbReference>
<dbReference type="PROSITE" id="PS51257">
    <property type="entry name" value="PROKAR_LIPOPROTEIN"/>
    <property type="match status" value="1"/>
</dbReference>
<dbReference type="EMBL" id="PGXC01000002">
    <property type="protein sequence ID" value="PKK91702.1"/>
    <property type="molecule type" value="Genomic_DNA"/>
</dbReference>
<organism evidence="2 3">
    <name type="scientific">Candidatus Wallbacteria bacterium HGW-Wallbacteria-1</name>
    <dbReference type="NCBI Taxonomy" id="2013854"/>
    <lineage>
        <taxon>Bacteria</taxon>
        <taxon>Candidatus Walliibacteriota</taxon>
    </lineage>
</organism>
<name>A0A2N1PTU9_9BACT</name>
<dbReference type="GO" id="GO:0003677">
    <property type="term" value="F:DNA binding"/>
    <property type="evidence" value="ECO:0007669"/>
    <property type="project" value="InterPro"/>
</dbReference>
<evidence type="ECO:0000259" key="1">
    <source>
        <dbReference type="SMART" id="SM00278"/>
    </source>
</evidence>